<geneLocation type="plasmid" evidence="2 3">
    <name>pAt1</name>
</geneLocation>
<proteinExistence type="predicted"/>
<dbReference type="EMBL" id="AP024564">
    <property type="protein sequence ID" value="BCU08335.1"/>
    <property type="molecule type" value="Genomic_DNA"/>
</dbReference>
<keyword evidence="3" id="KW-1185">Reference proteome</keyword>
<gene>
    <name evidence="2" type="ORF">Atep_30120</name>
</gene>
<accession>A0ABN6GEF2</accession>
<protein>
    <submittedName>
        <fullName evidence="2">Uncharacterized protein</fullName>
    </submittedName>
</protein>
<feature type="compositionally biased region" description="Basic and acidic residues" evidence="1">
    <location>
        <begin position="1"/>
        <end position="10"/>
    </location>
</feature>
<evidence type="ECO:0000313" key="2">
    <source>
        <dbReference type="EMBL" id="BCU08335.1"/>
    </source>
</evidence>
<evidence type="ECO:0000256" key="1">
    <source>
        <dbReference type="SAM" id="MobiDB-lite"/>
    </source>
</evidence>
<sequence length="45" mass="4867">MLFLDSRSRVEGGLPTVTARRPLGLETPLDSPPEPLGFSRGEVQS</sequence>
<organism evidence="2 3">
    <name type="scientific">Allochromatium tepidum</name>
    <dbReference type="NCBI Taxonomy" id="553982"/>
    <lineage>
        <taxon>Bacteria</taxon>
        <taxon>Pseudomonadati</taxon>
        <taxon>Pseudomonadota</taxon>
        <taxon>Gammaproteobacteria</taxon>
        <taxon>Chromatiales</taxon>
        <taxon>Chromatiaceae</taxon>
        <taxon>Allochromatium</taxon>
    </lineage>
</organism>
<dbReference type="Proteomes" id="UP000680679">
    <property type="component" value="Plasmid pAt1"/>
</dbReference>
<reference evidence="2 3" key="1">
    <citation type="submission" date="2021-04" db="EMBL/GenBank/DDBJ databases">
        <title>Complete genome sequencing of Allochromatium tepidum strain NZ.</title>
        <authorList>
            <person name="Tsukatani Y."/>
            <person name="Mori H."/>
        </authorList>
    </citation>
    <scope>NUCLEOTIDE SEQUENCE [LARGE SCALE GENOMIC DNA]</scope>
    <source>
        <strain evidence="2 3">NZ</strain>
        <plasmid evidence="2 3">pAt1</plasmid>
    </source>
</reference>
<evidence type="ECO:0000313" key="3">
    <source>
        <dbReference type="Proteomes" id="UP000680679"/>
    </source>
</evidence>
<keyword evidence="2" id="KW-0614">Plasmid</keyword>
<feature type="region of interest" description="Disordered" evidence="1">
    <location>
        <begin position="1"/>
        <end position="45"/>
    </location>
</feature>
<name>A0ABN6GEF2_9GAMM</name>